<reference evidence="4 5" key="1">
    <citation type="submission" date="2018-05" db="EMBL/GenBank/DDBJ databases">
        <title>Acuticoccus sediminis sp. nov., isolated from deep-sea sediment of Indian Ocean.</title>
        <authorList>
            <person name="Liu X."/>
            <person name="Lai Q."/>
            <person name="Du Y."/>
            <person name="Sun F."/>
            <person name="Zhang X."/>
            <person name="Wang S."/>
            <person name="Shao Z."/>
        </authorList>
    </citation>
    <scope>NUCLEOTIDE SEQUENCE [LARGE SCALE GENOMIC DNA]</scope>
    <source>
        <strain evidence="4 5">PTG4-2</strain>
    </source>
</reference>
<dbReference type="GO" id="GO:0004497">
    <property type="term" value="F:monooxygenase activity"/>
    <property type="evidence" value="ECO:0007669"/>
    <property type="project" value="UniProtKB-KW"/>
</dbReference>
<dbReference type="InterPro" id="IPR050766">
    <property type="entry name" value="Bact_Lucif_Oxidored"/>
</dbReference>
<keyword evidence="4" id="KW-0560">Oxidoreductase</keyword>
<proteinExistence type="predicted"/>
<feature type="domain" description="Luciferase-like" evidence="3">
    <location>
        <begin position="14"/>
        <end position="292"/>
    </location>
</feature>
<accession>A0A8B2P0A4</accession>
<keyword evidence="4" id="KW-0503">Monooxygenase</keyword>
<organism evidence="4 5">
    <name type="scientific">Acuticoccus sediminis</name>
    <dbReference type="NCBI Taxonomy" id="2184697"/>
    <lineage>
        <taxon>Bacteria</taxon>
        <taxon>Pseudomonadati</taxon>
        <taxon>Pseudomonadota</taxon>
        <taxon>Alphaproteobacteria</taxon>
        <taxon>Hyphomicrobiales</taxon>
        <taxon>Amorphaceae</taxon>
        <taxon>Acuticoccus</taxon>
    </lineage>
</organism>
<dbReference type="RefSeq" id="WP_111343878.1">
    <property type="nucleotide sequence ID" value="NZ_JAIWKD010000010.1"/>
</dbReference>
<dbReference type="SUPFAM" id="SSF51679">
    <property type="entry name" value="Bacterial luciferase-like"/>
    <property type="match status" value="1"/>
</dbReference>
<dbReference type="Pfam" id="PF00296">
    <property type="entry name" value="Bac_luciferase"/>
    <property type="match status" value="1"/>
</dbReference>
<comment type="similarity">
    <text evidence="1">To bacterial alkanal monooxygenase alpha and beta chains.</text>
</comment>
<dbReference type="InterPro" id="IPR011251">
    <property type="entry name" value="Luciferase-like_dom"/>
</dbReference>
<dbReference type="InterPro" id="IPR036661">
    <property type="entry name" value="Luciferase-like_sf"/>
</dbReference>
<dbReference type="NCBIfam" id="TIGR03558">
    <property type="entry name" value="oxido_grp_1"/>
    <property type="match status" value="1"/>
</dbReference>
<dbReference type="PANTHER" id="PTHR30137:SF6">
    <property type="entry name" value="LUCIFERASE-LIKE MONOOXYGENASE"/>
    <property type="match status" value="1"/>
</dbReference>
<name>A0A8B2P0A4_9HYPH</name>
<dbReference type="FunFam" id="3.20.20.30:FF:000002">
    <property type="entry name" value="LLM class flavin-dependent oxidoreductase"/>
    <property type="match status" value="1"/>
</dbReference>
<evidence type="ECO:0000256" key="2">
    <source>
        <dbReference type="ARBA" id="ARBA00074555"/>
    </source>
</evidence>
<dbReference type="OrthoDB" id="9780518at2"/>
<dbReference type="Proteomes" id="UP000249590">
    <property type="component" value="Unassembled WGS sequence"/>
</dbReference>
<dbReference type="Gene3D" id="3.20.20.30">
    <property type="entry name" value="Luciferase-like domain"/>
    <property type="match status" value="1"/>
</dbReference>
<evidence type="ECO:0000313" key="4">
    <source>
        <dbReference type="EMBL" id="RAI04410.1"/>
    </source>
</evidence>
<dbReference type="EMBL" id="QHHQ01000001">
    <property type="protein sequence ID" value="RAI04410.1"/>
    <property type="molecule type" value="Genomic_DNA"/>
</dbReference>
<sequence length="335" mass="36043">MVTYNILDLSPIPEGGTAADALARSTDLAQHAEQWGYTRFWVAEHHNMPGIASSATAVLIGHLAANTKTIRLGSGGIMLPNHAPLMVAEQFGTLETLYPGRIDLGLGRAPGTDPVTTRALRRYGDQADQFPQDVAELIAYLDSRPGETRVSAIPGAGTHVPVWILGSSTFGAELAAVMGLPYAFASHFAPNMLEDALAVYRRNFRPSDRLEQSRFALAVNVYAADTDEEAQYLRSSQLQAVANLRSGRPGPLPRPVRDLTAVVSPNVMPLVEGMQRFSAVGSPATVRRTLANMIAHYEPDEIFVVAAIHDHEARLKSMRMAAEVLADLPAAAAAE</sequence>
<evidence type="ECO:0000259" key="3">
    <source>
        <dbReference type="Pfam" id="PF00296"/>
    </source>
</evidence>
<protein>
    <recommendedName>
        <fullName evidence="2">Luciferase-like monooxygenase</fullName>
    </recommendedName>
</protein>
<dbReference type="GO" id="GO:0005829">
    <property type="term" value="C:cytosol"/>
    <property type="evidence" value="ECO:0007669"/>
    <property type="project" value="TreeGrafter"/>
</dbReference>
<evidence type="ECO:0000256" key="1">
    <source>
        <dbReference type="ARBA" id="ARBA00007789"/>
    </source>
</evidence>
<keyword evidence="5" id="KW-1185">Reference proteome</keyword>
<dbReference type="AlphaFoldDB" id="A0A8B2P0A4"/>
<dbReference type="GO" id="GO:0016705">
    <property type="term" value="F:oxidoreductase activity, acting on paired donors, with incorporation or reduction of molecular oxygen"/>
    <property type="evidence" value="ECO:0007669"/>
    <property type="project" value="InterPro"/>
</dbReference>
<dbReference type="PANTHER" id="PTHR30137">
    <property type="entry name" value="LUCIFERASE-LIKE MONOOXYGENASE"/>
    <property type="match status" value="1"/>
</dbReference>
<comment type="caution">
    <text evidence="4">The sequence shown here is derived from an EMBL/GenBank/DDBJ whole genome shotgun (WGS) entry which is preliminary data.</text>
</comment>
<gene>
    <name evidence="4" type="ORF">DLJ53_08220</name>
</gene>
<evidence type="ECO:0000313" key="5">
    <source>
        <dbReference type="Proteomes" id="UP000249590"/>
    </source>
</evidence>
<dbReference type="InterPro" id="IPR019949">
    <property type="entry name" value="CmoO-like"/>
</dbReference>